<protein>
    <submittedName>
        <fullName evidence="1">Uncharacterized protein</fullName>
    </submittedName>
</protein>
<organism evidence="1 2">
    <name type="scientific">Lasiodiplodia mahajangana</name>
    <dbReference type="NCBI Taxonomy" id="1108764"/>
    <lineage>
        <taxon>Eukaryota</taxon>
        <taxon>Fungi</taxon>
        <taxon>Dikarya</taxon>
        <taxon>Ascomycota</taxon>
        <taxon>Pezizomycotina</taxon>
        <taxon>Dothideomycetes</taxon>
        <taxon>Dothideomycetes incertae sedis</taxon>
        <taxon>Botryosphaeriales</taxon>
        <taxon>Botryosphaeriaceae</taxon>
        <taxon>Lasiodiplodia</taxon>
    </lineage>
</organism>
<keyword evidence="2" id="KW-1185">Reference proteome</keyword>
<reference evidence="1" key="1">
    <citation type="submission" date="2022-12" db="EMBL/GenBank/DDBJ databases">
        <title>Genome Sequence of Lasiodiplodia mahajangana.</title>
        <authorList>
            <person name="Buettner E."/>
        </authorList>
    </citation>
    <scope>NUCLEOTIDE SEQUENCE</scope>
    <source>
        <strain evidence="1">VT137</strain>
    </source>
</reference>
<proteinExistence type="predicted"/>
<evidence type="ECO:0000313" key="1">
    <source>
        <dbReference type="EMBL" id="KAJ8127445.1"/>
    </source>
</evidence>
<gene>
    <name evidence="1" type="ORF">O1611_g6190</name>
</gene>
<name>A0ACC2JIV1_9PEZI</name>
<sequence>MRMLLYLPTLLTLYLAEIQIYRPEGVDAEVPTVSVLSITYHDTWSRDQTQIICIRIDEASLLLAGFPAFPNTVHNITSTCGFANMATHITYDRMKSAYRYTPFIVRYKQYIWPPIHLGAILGHIFLWAFGLKECFVRINAGDLADSLDILGAIVIGVYGTTLYIFWSLFVFVVGGRGEGLSGAVMIGLVWLSIVLDVAVVCNSSLSGPLDICIAASVAAAFGAIAPILNDIMYLRAEAENTAEEEGLALYQLDSVGRERYADTAENIDG</sequence>
<comment type="caution">
    <text evidence="1">The sequence shown here is derived from an EMBL/GenBank/DDBJ whole genome shotgun (WGS) entry which is preliminary data.</text>
</comment>
<evidence type="ECO:0000313" key="2">
    <source>
        <dbReference type="Proteomes" id="UP001153332"/>
    </source>
</evidence>
<dbReference type="Proteomes" id="UP001153332">
    <property type="component" value="Unassembled WGS sequence"/>
</dbReference>
<dbReference type="EMBL" id="JAPUUL010001423">
    <property type="protein sequence ID" value="KAJ8127445.1"/>
    <property type="molecule type" value="Genomic_DNA"/>
</dbReference>
<accession>A0ACC2JIV1</accession>